<evidence type="ECO:0000313" key="5">
    <source>
        <dbReference type="Proteomes" id="UP000011135"/>
    </source>
</evidence>
<proteinExistence type="predicted"/>
<evidence type="ECO:0000259" key="3">
    <source>
        <dbReference type="PROSITE" id="PS50853"/>
    </source>
</evidence>
<evidence type="ECO:0000256" key="2">
    <source>
        <dbReference type="SAM" id="SignalP"/>
    </source>
</evidence>
<dbReference type="OrthoDB" id="1521695at2"/>
<feature type="compositionally biased region" description="Gly residues" evidence="1">
    <location>
        <begin position="576"/>
        <end position="586"/>
    </location>
</feature>
<keyword evidence="5" id="KW-1185">Reference proteome</keyword>
<dbReference type="EMBL" id="AMZN01000008">
    <property type="protein sequence ID" value="ELR73216.1"/>
    <property type="molecule type" value="Genomic_DNA"/>
</dbReference>
<dbReference type="Gene3D" id="2.60.40.10">
    <property type="entry name" value="Immunoglobulins"/>
    <property type="match status" value="1"/>
</dbReference>
<dbReference type="PROSITE" id="PS50853">
    <property type="entry name" value="FN3"/>
    <property type="match status" value="1"/>
</dbReference>
<dbReference type="SUPFAM" id="SSF49265">
    <property type="entry name" value="Fibronectin type III"/>
    <property type="match status" value="1"/>
</dbReference>
<dbReference type="InterPro" id="IPR003961">
    <property type="entry name" value="FN3_dom"/>
</dbReference>
<dbReference type="STRING" id="1237149.C900_05265"/>
<feature type="domain" description="Fibronectin type-III" evidence="3">
    <location>
        <begin position="291"/>
        <end position="379"/>
    </location>
</feature>
<evidence type="ECO:0000256" key="1">
    <source>
        <dbReference type="SAM" id="MobiDB-lite"/>
    </source>
</evidence>
<dbReference type="InterPro" id="IPR036116">
    <property type="entry name" value="FN3_sf"/>
</dbReference>
<feature type="region of interest" description="Disordered" evidence="1">
    <location>
        <begin position="545"/>
        <end position="590"/>
    </location>
</feature>
<dbReference type="Proteomes" id="UP000011135">
    <property type="component" value="Unassembled WGS sequence"/>
</dbReference>
<comment type="caution">
    <text evidence="4">The sequence shown here is derived from an EMBL/GenBank/DDBJ whole genome shotgun (WGS) entry which is preliminary data.</text>
</comment>
<dbReference type="SMART" id="SM00060">
    <property type="entry name" value="FN3"/>
    <property type="match status" value="2"/>
</dbReference>
<dbReference type="InterPro" id="IPR013783">
    <property type="entry name" value="Ig-like_fold"/>
</dbReference>
<feature type="region of interest" description="Disordered" evidence="1">
    <location>
        <begin position="471"/>
        <end position="517"/>
    </location>
</feature>
<dbReference type="RefSeq" id="WP_009578236.1">
    <property type="nucleotide sequence ID" value="NZ_AMZN01000008.1"/>
</dbReference>
<feature type="compositionally biased region" description="Acidic residues" evidence="1">
    <location>
        <begin position="481"/>
        <end position="509"/>
    </location>
</feature>
<gene>
    <name evidence="4" type="ORF">C900_05265</name>
</gene>
<keyword evidence="2" id="KW-0732">Signal</keyword>
<feature type="chain" id="PRO_5003993532" description="Fibronectin type-III domain-containing protein" evidence="2">
    <location>
        <begin position="23"/>
        <end position="1707"/>
    </location>
</feature>
<name>L8JVZ6_9BACT</name>
<dbReference type="eggNOG" id="COG3179">
    <property type="taxonomic scope" value="Bacteria"/>
</dbReference>
<protein>
    <recommendedName>
        <fullName evidence="3">Fibronectin type-III domain-containing protein</fullName>
    </recommendedName>
</protein>
<feature type="compositionally biased region" description="Low complexity" evidence="1">
    <location>
        <begin position="565"/>
        <end position="575"/>
    </location>
</feature>
<reference evidence="4 5" key="1">
    <citation type="submission" date="2012-12" db="EMBL/GenBank/DDBJ databases">
        <title>Genome assembly of Fulvivirga imtechensis AK7.</title>
        <authorList>
            <person name="Nupur N."/>
            <person name="Khatri I."/>
            <person name="Kumar R."/>
            <person name="Subramanian S."/>
            <person name="Pinnaka A."/>
        </authorList>
    </citation>
    <scope>NUCLEOTIDE SEQUENCE [LARGE SCALE GENOMIC DNA]</scope>
    <source>
        <strain evidence="4 5">AK7</strain>
    </source>
</reference>
<organism evidence="4 5">
    <name type="scientific">Fulvivirga imtechensis AK7</name>
    <dbReference type="NCBI Taxonomy" id="1237149"/>
    <lineage>
        <taxon>Bacteria</taxon>
        <taxon>Pseudomonadati</taxon>
        <taxon>Bacteroidota</taxon>
        <taxon>Cytophagia</taxon>
        <taxon>Cytophagales</taxon>
        <taxon>Fulvivirgaceae</taxon>
        <taxon>Fulvivirga</taxon>
    </lineage>
</organism>
<accession>L8JVZ6</accession>
<feature type="signal peptide" evidence="2">
    <location>
        <begin position="1"/>
        <end position="22"/>
    </location>
</feature>
<evidence type="ECO:0000313" key="4">
    <source>
        <dbReference type="EMBL" id="ELR73216.1"/>
    </source>
</evidence>
<dbReference type="Pfam" id="PF00041">
    <property type="entry name" value="fn3"/>
    <property type="match status" value="1"/>
</dbReference>
<dbReference type="CDD" id="cd00063">
    <property type="entry name" value="FN3"/>
    <property type="match status" value="1"/>
</dbReference>
<sequence>MIKKILISFLILLTCLSGYSQTYPVQATTTIIPPYSVYLADYITPGSERLALNIFLADINRPELNVRLRLRIEGSGIRIETKPEYLPPPMVLQGGVPERLIAADLINYFNPGNLNFQGITRQQFEKTGALPEGVYQFCFEVLEYNRGVKISNSACAVAWLILNDPPIINLPRNGEKLKAQDPQYITFQWTPRHTGSPNSAFTTEYEFSLVEIWPEGRNPNDAILTTPPIYETTTQSTTLIYGPAETPLEPGRHYAFRIRAKSIVGIEELDLFKNQGYSQTHMFIYGDPCNLPDNISAQPLSSTRFKLDWQAQFNHTSFAVRYREADTKDAEWIDEDLFFEELEVNSLKPGTTYEYQVGASCGSIVGEYSPVAKVTTEDRAETEFACGTEMADFNLDNQQLLESLQPGDYIYAGDFDVRVDSVTGSGGTFSGGGKAEIPFLKYVKVRTTFENIRVNTDYRVIEGNVYTYWDPNSGMIYDGTTPDEDQGETDSDDGSAGDEGESEGGEDSPADSVNIDAPIDNIFTDSTGTVIVVTTEGDTVRVEPGRDVVFTGPDGESTTVGPGGVTTVDTNENSGSGSGGNGGGSTDGTSTIADADFAFGPLSIRFAEPPESSGADSDGYCKFENVKASFIIQLNGQDDLSLQGNIDSARISFKKHCENDEYKDVSITWSHKSGVKLGSIKFIDVSVTSIDLDIDAEGKIKGSVGLNAALNEDKLVDSVLLVKKGINGDFKFNYNETSTFKGFFSFGGIKDINIDLVKQGQVLGSLSNGVFNDEGILTGDVSARSGVVKYQSDGLTVSVDKFDANITYSLLQGLKINAGTGQFTFSRMQGLEGTLLIGLDIREDIFTTSIISNNLSGYGLAFSNMNIRALMTRTFEVKEVSGSFKIRHAEINGAINIQEFEFLDGKLTKFQGNGQVIYDGLTVNITNTNYNVESDVIVIDANVEVKNGDMTIAASVEDFTIDRQGNVNFGGYNASVSGSIYCGPLTVAITGETEQLKGGTWREYEAEASFRLKMKTAKGVDKEKVIAGAKVKFTKHKNKDIYRALEITMDGTNIPIGEIYGIKSDIKGLNIKIASDGEFTSDPNTVAENVTISGESFIKLKASLTEDKKLHQLVTLKKGLEGEFKFNFEAGKEFKGSFDFGGIKKVNLLVEKKGQEIASLRNGTLSKEGILTGKITALQGASYSTGGFDVKVDKLEMDVQLNFADSVNRFNVHSGLGKLTVTNITGVEGTFKVGLNYGVDNNFAAELLTSESSVSAFGMTLKDLNVKADFNDELELKKIEGNLKASHPQFNADLNISKFKLESGELKVWEASGAVAYKNFNFELTKSSYVNQKLSITAKVEIDDVGKLAVDKFIIDKDGAISVGRIAGELKKPMVAMKFDATFKDSGFHGKFDGDIKFIAVSGALDFGTEKDYTYGYLRLAAEADKGIPLGPTGLQLTKVGGQLGYNYYLNFNAGRFTGGPRQHNYLIGLTLGVSDVANMFSAEGTSVVQFGNDKLQLSLLGSIQAPRNNPVIKSDFNVNYYLPDNTIDGSLQTEVSIPANSGFVFETTSPASVNFAYGNENWSVEGGVRAALFREITFVGNTSITRSSSKITGYLSGQASYYYSKSFSYDWTVANVEGSLELGFNSSIRADLNENGFSGRLAVNILGSGSLRVYNVLGSVYGSASVTCNGEVSYQNNQGYLKGDAKVTVQSTLVDFERSVSIEKSF</sequence>